<dbReference type="Proteomes" id="UP000520814">
    <property type="component" value="Unassembled WGS sequence"/>
</dbReference>
<dbReference type="Gene3D" id="1.25.10.10">
    <property type="entry name" value="Leucine-rich Repeat Variant"/>
    <property type="match status" value="1"/>
</dbReference>
<dbReference type="InterPro" id="IPR016024">
    <property type="entry name" value="ARM-type_fold"/>
</dbReference>
<comment type="caution">
    <text evidence="1">The sequence shown here is derived from an EMBL/GenBank/DDBJ whole genome shotgun (WGS) entry which is preliminary data.</text>
</comment>
<name>A0A7W9W4Z6_ARMRO</name>
<evidence type="ECO:0000313" key="2">
    <source>
        <dbReference type="Proteomes" id="UP000520814"/>
    </source>
</evidence>
<protein>
    <recommendedName>
        <fullName evidence="3">HEAT repeat domain-containing protein</fullName>
    </recommendedName>
</protein>
<dbReference type="Pfam" id="PF13646">
    <property type="entry name" value="HEAT_2"/>
    <property type="match status" value="2"/>
</dbReference>
<evidence type="ECO:0008006" key="3">
    <source>
        <dbReference type="Google" id="ProtNLM"/>
    </source>
</evidence>
<evidence type="ECO:0000313" key="1">
    <source>
        <dbReference type="EMBL" id="MBB6048375.1"/>
    </source>
</evidence>
<reference evidence="1 2" key="1">
    <citation type="submission" date="2020-08" db="EMBL/GenBank/DDBJ databases">
        <title>Genomic Encyclopedia of Type Strains, Phase IV (KMG-IV): sequencing the most valuable type-strain genomes for metagenomic binning, comparative biology and taxonomic classification.</title>
        <authorList>
            <person name="Goeker M."/>
        </authorList>
    </citation>
    <scope>NUCLEOTIDE SEQUENCE [LARGE SCALE GENOMIC DNA]</scope>
    <source>
        <strain evidence="1 2">DSM 23562</strain>
    </source>
</reference>
<sequence>MSLPLETQDYRQWVEDLGVKHRAKAAQRSLMAAGALASTALREGLHHPDPTVRVGCCVILDHHLDTEAIPDLLANLSHPHEKVRAWAIHALACDRCKEGTCRPGEGEIIPVAAQMLLSDESRWVRQMAAGLLGPSVLRHPAVLPALQHAHTHDPHPVVRKIASWYVPGGPIYKRLAAMAPKRE</sequence>
<organism evidence="1 2">
    <name type="scientific">Armatimonas rosea</name>
    <dbReference type="NCBI Taxonomy" id="685828"/>
    <lineage>
        <taxon>Bacteria</taxon>
        <taxon>Bacillati</taxon>
        <taxon>Armatimonadota</taxon>
        <taxon>Armatimonadia</taxon>
        <taxon>Armatimonadales</taxon>
        <taxon>Armatimonadaceae</taxon>
        <taxon>Armatimonas</taxon>
    </lineage>
</organism>
<gene>
    <name evidence="1" type="ORF">HNQ39_000137</name>
</gene>
<dbReference type="EMBL" id="JACHGW010000001">
    <property type="protein sequence ID" value="MBB6048375.1"/>
    <property type="molecule type" value="Genomic_DNA"/>
</dbReference>
<dbReference type="AlphaFoldDB" id="A0A7W9W4Z6"/>
<proteinExistence type="predicted"/>
<keyword evidence="2" id="KW-1185">Reference proteome</keyword>
<dbReference type="InterPro" id="IPR011989">
    <property type="entry name" value="ARM-like"/>
</dbReference>
<dbReference type="SUPFAM" id="SSF48371">
    <property type="entry name" value="ARM repeat"/>
    <property type="match status" value="1"/>
</dbReference>
<accession>A0A7W9W4Z6</accession>
<dbReference type="RefSeq" id="WP_184191903.1">
    <property type="nucleotide sequence ID" value="NZ_JACHGW010000001.1"/>
</dbReference>